<proteinExistence type="predicted"/>
<gene>
    <name evidence="3" type="ORF">WR25_26329</name>
</gene>
<protein>
    <recommendedName>
        <fullName evidence="2">C2H2-type domain-containing protein</fullName>
    </recommendedName>
</protein>
<comment type="caution">
    <text evidence="3">The sequence shown here is derived from an EMBL/GenBank/DDBJ whole genome shotgun (WGS) entry which is preliminary data.</text>
</comment>
<sequence>MNLEDDSSSTESESKSSSVEQEERKSPEICQEAQESAQKDDQQPTTSNAGQEKEQNSDRSKYSDEDLFAFLKNPKLLKAYELPTLTLTNDTKTWKTVNERGVSIPYAGRIFCQKCSTFLMHSNFDEARKANIFNHLINHIHITFKKIRYSCLVCDVCETAEDEMQRHFWNRHRQMAALGDSGYRDESLTWPDELFATVSQLCFGDTRFWLLVAPKSRDFDREREMAKQRIKDSAYFKVLCQHCLVYIIYTAADRKQKILDHVAAHVFKLHNLWRYSCSLCEWGSFHMTDITDHVERQHNQGACLETNFIDCQQYWPEDVVNDVMGQCFGEENVLEQSPDLWTPMMDDTGIDSAYLDKRKKLDRKAKKGKKPKKKAKSSTKKTEEDFVYSPGLVELSELKPMEGGMVNQSIGENLKDVDITVPEPTHASALIAQLNSSSFGIAQRPQVVGKSRKRKNEENPKKKYTFECLKCKETTIYSHSHKYTKMWYHAGRHIKEEFGIPRYTCELCPFATYGKCLIRPHMVGRHGEEEAHKFIDHRPGWSVHLISNFALELYGDRTALFSKSVNNAPLEYVPLAPDTEKELEAAFPTMTEEYSFLDVLEASHQADLEEMESDEDFREI</sequence>
<feature type="domain" description="C2H2-type" evidence="2">
    <location>
        <begin position="149"/>
        <end position="172"/>
    </location>
</feature>
<dbReference type="Proteomes" id="UP000218231">
    <property type="component" value="Unassembled WGS sequence"/>
</dbReference>
<keyword evidence="4" id="KW-1185">Reference proteome</keyword>
<name>A0A2A2L6R7_9BILA</name>
<organism evidence="3 4">
    <name type="scientific">Diploscapter pachys</name>
    <dbReference type="NCBI Taxonomy" id="2018661"/>
    <lineage>
        <taxon>Eukaryota</taxon>
        <taxon>Metazoa</taxon>
        <taxon>Ecdysozoa</taxon>
        <taxon>Nematoda</taxon>
        <taxon>Chromadorea</taxon>
        <taxon>Rhabditida</taxon>
        <taxon>Rhabditina</taxon>
        <taxon>Rhabditomorpha</taxon>
        <taxon>Rhabditoidea</taxon>
        <taxon>Rhabditidae</taxon>
        <taxon>Diploscapter</taxon>
    </lineage>
</organism>
<evidence type="ECO:0000256" key="1">
    <source>
        <dbReference type="SAM" id="MobiDB-lite"/>
    </source>
</evidence>
<dbReference type="AlphaFoldDB" id="A0A2A2L6R7"/>
<feature type="region of interest" description="Disordered" evidence="1">
    <location>
        <begin position="1"/>
        <end position="61"/>
    </location>
</feature>
<evidence type="ECO:0000259" key="2">
    <source>
        <dbReference type="SMART" id="SM00355"/>
    </source>
</evidence>
<feature type="compositionally biased region" description="Basic residues" evidence="1">
    <location>
        <begin position="361"/>
        <end position="379"/>
    </location>
</feature>
<feature type="compositionally biased region" description="Basic and acidic residues" evidence="1">
    <location>
        <begin position="51"/>
        <end position="61"/>
    </location>
</feature>
<evidence type="ECO:0000313" key="4">
    <source>
        <dbReference type="Proteomes" id="UP000218231"/>
    </source>
</evidence>
<evidence type="ECO:0000313" key="3">
    <source>
        <dbReference type="EMBL" id="PAV81737.1"/>
    </source>
</evidence>
<feature type="domain" description="C2H2-type" evidence="2">
    <location>
        <begin position="275"/>
        <end position="298"/>
    </location>
</feature>
<accession>A0A2A2L6R7</accession>
<feature type="region of interest" description="Disordered" evidence="1">
    <location>
        <begin position="361"/>
        <end position="382"/>
    </location>
</feature>
<dbReference type="SMART" id="SM00355">
    <property type="entry name" value="ZnF_C2H2"/>
    <property type="match status" value="3"/>
</dbReference>
<feature type="compositionally biased region" description="Low complexity" evidence="1">
    <location>
        <begin position="9"/>
        <end position="19"/>
    </location>
</feature>
<feature type="domain" description="C2H2-type" evidence="2">
    <location>
        <begin position="503"/>
        <end position="526"/>
    </location>
</feature>
<dbReference type="InterPro" id="IPR013087">
    <property type="entry name" value="Znf_C2H2_type"/>
</dbReference>
<reference evidence="3 4" key="1">
    <citation type="journal article" date="2017" name="Curr. Biol.">
        <title>Genome architecture and evolution of a unichromosomal asexual nematode.</title>
        <authorList>
            <person name="Fradin H."/>
            <person name="Zegar C."/>
            <person name="Gutwein M."/>
            <person name="Lucas J."/>
            <person name="Kovtun M."/>
            <person name="Corcoran D."/>
            <person name="Baugh L.R."/>
            <person name="Kiontke K."/>
            <person name="Gunsalus K."/>
            <person name="Fitch D.H."/>
            <person name="Piano F."/>
        </authorList>
    </citation>
    <scope>NUCLEOTIDE SEQUENCE [LARGE SCALE GENOMIC DNA]</scope>
    <source>
        <strain evidence="3">PF1309</strain>
    </source>
</reference>
<dbReference type="EMBL" id="LIAE01007131">
    <property type="protein sequence ID" value="PAV81737.1"/>
    <property type="molecule type" value="Genomic_DNA"/>
</dbReference>